<dbReference type="PANTHER" id="PTHR13504">
    <property type="entry name" value="FIDO DOMAIN-CONTAINING PROTEIN DDB_G0283145"/>
    <property type="match status" value="1"/>
</dbReference>
<feature type="domain" description="Fido" evidence="3">
    <location>
        <begin position="1"/>
        <end position="95"/>
    </location>
</feature>
<keyword evidence="2" id="KW-0067">ATP-binding</keyword>
<dbReference type="Gene3D" id="1.10.3290.10">
    <property type="entry name" value="Fido-like domain"/>
    <property type="match status" value="1"/>
</dbReference>
<name>A0A1I5R0A8_9BACT</name>
<dbReference type="GO" id="GO:0005524">
    <property type="term" value="F:ATP binding"/>
    <property type="evidence" value="ECO:0007669"/>
    <property type="project" value="UniProtKB-KW"/>
</dbReference>
<feature type="active site" evidence="1">
    <location>
        <position position="30"/>
    </location>
</feature>
<evidence type="ECO:0000313" key="4">
    <source>
        <dbReference type="EMBL" id="SFP51994.1"/>
    </source>
</evidence>
<dbReference type="STRING" id="1465490.SAMN05444277_1014"/>
<gene>
    <name evidence="4" type="ORF">SAMN05444277_1014</name>
</gene>
<dbReference type="InterPro" id="IPR036597">
    <property type="entry name" value="Fido-like_dom_sf"/>
</dbReference>
<reference evidence="4 5" key="1">
    <citation type="submission" date="2016-10" db="EMBL/GenBank/DDBJ databases">
        <authorList>
            <person name="de Groot N.N."/>
        </authorList>
    </citation>
    <scope>NUCLEOTIDE SEQUENCE [LARGE SCALE GENOMIC DNA]</scope>
    <source>
        <strain evidence="4 5">DSM 28286</strain>
    </source>
</reference>
<organism evidence="4 5">
    <name type="scientific">Parafilimonas terrae</name>
    <dbReference type="NCBI Taxonomy" id="1465490"/>
    <lineage>
        <taxon>Bacteria</taxon>
        <taxon>Pseudomonadati</taxon>
        <taxon>Bacteroidota</taxon>
        <taxon>Chitinophagia</taxon>
        <taxon>Chitinophagales</taxon>
        <taxon>Chitinophagaceae</taxon>
        <taxon>Parafilimonas</taxon>
    </lineage>
</organism>
<evidence type="ECO:0000259" key="3">
    <source>
        <dbReference type="PROSITE" id="PS51459"/>
    </source>
</evidence>
<dbReference type="AlphaFoldDB" id="A0A1I5R0A8"/>
<dbReference type="OrthoDB" id="9814400at2"/>
<keyword evidence="5" id="KW-1185">Reference proteome</keyword>
<dbReference type="InterPro" id="IPR036388">
    <property type="entry name" value="WH-like_DNA-bd_sf"/>
</dbReference>
<dbReference type="EMBL" id="FOXQ01000001">
    <property type="protein sequence ID" value="SFP51994.1"/>
    <property type="molecule type" value="Genomic_DNA"/>
</dbReference>
<evidence type="ECO:0000256" key="2">
    <source>
        <dbReference type="PIRSR" id="PIRSR640198-2"/>
    </source>
</evidence>
<evidence type="ECO:0000256" key="1">
    <source>
        <dbReference type="PIRSR" id="PIRSR640198-1"/>
    </source>
</evidence>
<protein>
    <submittedName>
        <fullName evidence="4">Fic/DOC family protein</fullName>
    </submittedName>
</protein>
<dbReference type="PROSITE" id="PS51459">
    <property type="entry name" value="FIDO"/>
    <property type="match status" value="1"/>
</dbReference>
<feature type="binding site" evidence="2">
    <location>
        <begin position="34"/>
        <end position="41"/>
    </location>
    <ligand>
        <name>ATP</name>
        <dbReference type="ChEBI" id="CHEBI:30616"/>
    </ligand>
</feature>
<dbReference type="Proteomes" id="UP000199031">
    <property type="component" value="Unassembled WGS sequence"/>
</dbReference>
<proteinExistence type="predicted"/>
<dbReference type="Gene3D" id="1.10.10.10">
    <property type="entry name" value="Winged helix-like DNA-binding domain superfamily/Winged helix DNA-binding domain"/>
    <property type="match status" value="1"/>
</dbReference>
<keyword evidence="2" id="KW-0547">Nucleotide-binding</keyword>
<dbReference type="Pfam" id="PF02661">
    <property type="entry name" value="Fic"/>
    <property type="match status" value="1"/>
</dbReference>
<evidence type="ECO:0000313" key="5">
    <source>
        <dbReference type="Proteomes" id="UP000199031"/>
    </source>
</evidence>
<dbReference type="SUPFAM" id="SSF140931">
    <property type="entry name" value="Fic-like"/>
    <property type="match status" value="1"/>
</dbReference>
<dbReference type="InterPro" id="IPR040198">
    <property type="entry name" value="Fido_containing"/>
</dbReference>
<sequence length="196" mass="22465">MSSFIDWFNKDASDPVIKAAIAHLWFVTIHPFDDGNGRIARALTDMQLARADKNSMRFYSMSSQIRQERTDYYNILENTQKGTLDITKWLIWFLECLEHSLDSTDELLAAVFSKAQFWDKHNATALNERQKLLINKLLDGFTGKLTSSKWAKIAKCSQDTALRDIQDLLQKNILEKEAAGGRSTSYVLKHAEKFKA</sequence>
<dbReference type="PANTHER" id="PTHR13504:SF33">
    <property type="entry name" value="FIC FAMILY PROTEIN"/>
    <property type="match status" value="1"/>
</dbReference>
<feature type="binding site" evidence="2">
    <location>
        <begin position="72"/>
        <end position="73"/>
    </location>
    <ligand>
        <name>ATP</name>
        <dbReference type="ChEBI" id="CHEBI:30616"/>
    </ligand>
</feature>
<accession>A0A1I5R0A8</accession>
<dbReference type="InterPro" id="IPR003812">
    <property type="entry name" value="Fido"/>
</dbReference>